<proteinExistence type="predicted"/>
<keyword evidence="3" id="KW-1185">Reference proteome</keyword>
<organism evidence="2 3">
    <name type="scientific">Apiospora hydei</name>
    <dbReference type="NCBI Taxonomy" id="1337664"/>
    <lineage>
        <taxon>Eukaryota</taxon>
        <taxon>Fungi</taxon>
        <taxon>Dikarya</taxon>
        <taxon>Ascomycota</taxon>
        <taxon>Pezizomycotina</taxon>
        <taxon>Sordariomycetes</taxon>
        <taxon>Xylariomycetidae</taxon>
        <taxon>Amphisphaeriales</taxon>
        <taxon>Apiosporaceae</taxon>
        <taxon>Apiospora</taxon>
    </lineage>
</organism>
<sequence length="180" mass="19723">MRCFSLLLLLRLALAAPTQAPSDFNIVNLYAQVIPHSASSSCTLTNGEQQLLLRPKHHQQHPRNLVHRSPLTASNGELVNVTRTPCADDARYTWAWTILTTTSSSSSSKSDSDTEKADTSSTANTTCNIEYWFDGPGYSLYASHHVPADQIIWTNQQSPTGTVQAYAGPANFTVPVARVY</sequence>
<evidence type="ECO:0008006" key="4">
    <source>
        <dbReference type="Google" id="ProtNLM"/>
    </source>
</evidence>
<accession>A0ABR1XA08</accession>
<dbReference type="GeneID" id="92037536"/>
<dbReference type="RefSeq" id="XP_066674249.1">
    <property type="nucleotide sequence ID" value="XM_066804476.1"/>
</dbReference>
<evidence type="ECO:0000313" key="3">
    <source>
        <dbReference type="Proteomes" id="UP001433268"/>
    </source>
</evidence>
<dbReference type="Proteomes" id="UP001433268">
    <property type="component" value="Unassembled WGS sequence"/>
</dbReference>
<reference evidence="2 3" key="1">
    <citation type="submission" date="2023-01" db="EMBL/GenBank/DDBJ databases">
        <title>Analysis of 21 Apiospora genomes using comparative genomics revels a genus with tremendous synthesis potential of carbohydrate active enzymes and secondary metabolites.</title>
        <authorList>
            <person name="Sorensen T."/>
        </authorList>
    </citation>
    <scope>NUCLEOTIDE SEQUENCE [LARGE SCALE GENOMIC DNA]</scope>
    <source>
        <strain evidence="2 3">CBS 114990</strain>
    </source>
</reference>
<comment type="caution">
    <text evidence="2">The sequence shown here is derived from an EMBL/GenBank/DDBJ whole genome shotgun (WGS) entry which is preliminary data.</text>
</comment>
<dbReference type="EMBL" id="JAQQWN010000002">
    <property type="protein sequence ID" value="KAK8093476.1"/>
    <property type="molecule type" value="Genomic_DNA"/>
</dbReference>
<evidence type="ECO:0000256" key="1">
    <source>
        <dbReference type="SAM" id="SignalP"/>
    </source>
</evidence>
<evidence type="ECO:0000313" key="2">
    <source>
        <dbReference type="EMBL" id="KAK8093476.1"/>
    </source>
</evidence>
<protein>
    <recommendedName>
        <fullName evidence="4">AA1-like domain-containing protein</fullName>
    </recommendedName>
</protein>
<keyword evidence="1" id="KW-0732">Signal</keyword>
<gene>
    <name evidence="2" type="ORF">PG997_000161</name>
</gene>
<feature type="chain" id="PRO_5045398039" description="AA1-like domain-containing protein" evidence="1">
    <location>
        <begin position="16"/>
        <end position="180"/>
    </location>
</feature>
<feature type="signal peptide" evidence="1">
    <location>
        <begin position="1"/>
        <end position="15"/>
    </location>
</feature>
<name>A0ABR1XA08_9PEZI</name>